<dbReference type="Gene3D" id="3.30.1150.10">
    <property type="match status" value="1"/>
</dbReference>
<dbReference type="GO" id="GO:0019534">
    <property type="term" value="F:toxin transmembrane transporter activity"/>
    <property type="evidence" value="ECO:0007669"/>
    <property type="project" value="InterPro"/>
</dbReference>
<dbReference type="InterPro" id="IPR006260">
    <property type="entry name" value="TonB/TolA_C"/>
</dbReference>
<comment type="subcellular location">
    <subcellularLocation>
        <location evidence="1">Cell inner membrane</location>
        <topology evidence="1">Single-pass membrane protein</topology>
        <orientation evidence="1">Periplasmic side</orientation>
    </subcellularLocation>
</comment>
<dbReference type="PANTHER" id="PTHR33446">
    <property type="entry name" value="PROTEIN TONB-RELATED"/>
    <property type="match status" value="1"/>
</dbReference>
<evidence type="ECO:0000256" key="6">
    <source>
        <dbReference type="ARBA" id="ARBA00022692"/>
    </source>
</evidence>
<proteinExistence type="inferred from homology"/>
<organism evidence="13 14">
    <name type="scientific">Bacterioplanes sanyensis</name>
    <dbReference type="NCBI Taxonomy" id="1249553"/>
    <lineage>
        <taxon>Bacteria</taxon>
        <taxon>Pseudomonadati</taxon>
        <taxon>Pseudomonadota</taxon>
        <taxon>Gammaproteobacteria</taxon>
        <taxon>Oceanospirillales</taxon>
        <taxon>Oceanospirillaceae</taxon>
        <taxon>Bacterioplanes</taxon>
    </lineage>
</organism>
<dbReference type="RefSeq" id="WP_094060638.1">
    <property type="nucleotide sequence ID" value="NZ_CP022530.1"/>
</dbReference>
<evidence type="ECO:0000256" key="4">
    <source>
        <dbReference type="ARBA" id="ARBA00022475"/>
    </source>
</evidence>
<dbReference type="PROSITE" id="PS52015">
    <property type="entry name" value="TONB_CTD"/>
    <property type="match status" value="1"/>
</dbReference>
<evidence type="ECO:0000256" key="1">
    <source>
        <dbReference type="ARBA" id="ARBA00004383"/>
    </source>
</evidence>
<dbReference type="InterPro" id="IPR051045">
    <property type="entry name" value="TonB-dependent_transducer"/>
</dbReference>
<dbReference type="OrthoDB" id="9779830at2"/>
<sequence length="277" mass="32293">MLLRPEGYGFPVLLAVLLHAGVMALFVVQWDHGDIKRPEPVPRHMIANVIQEENKAVKQRQQEAKRQAAERQRQQAARKAQEKRQRQQAEKKRQAEEKAKREQQARREREKKAQQQRDAEAAKKREQAQRREQQRQQQQRLEEQRRQQQLAEEQALLEQRQREQALQQRLQAEAAAAADAQAAATHTDLIRAQIEAAWRYPPAVQKNQQVTLRLTLVPTGEVVQVEVVESSGNRALDRSVEQAVLRASPLPVPDNIRVFERQFRSFTMKFRPENALW</sequence>
<keyword evidence="6 11" id="KW-0812">Transmembrane</keyword>
<dbReference type="GO" id="GO:0043213">
    <property type="term" value="P:bacteriocin transport"/>
    <property type="evidence" value="ECO:0007669"/>
    <property type="project" value="InterPro"/>
</dbReference>
<reference evidence="13 14" key="1">
    <citation type="submission" date="2017-07" db="EMBL/GenBank/DDBJ databases">
        <title>Annotated genome sequence of Bacterioplanes sanyensis isolated from Red Sea.</title>
        <authorList>
            <person name="Rehman Z.U."/>
        </authorList>
    </citation>
    <scope>NUCLEOTIDE SEQUENCE [LARGE SCALE GENOMIC DNA]</scope>
    <source>
        <strain evidence="13 14">NV9</strain>
    </source>
</reference>
<name>A0A222FL05_9GAMM</name>
<evidence type="ECO:0000256" key="8">
    <source>
        <dbReference type="ARBA" id="ARBA00022989"/>
    </source>
</evidence>
<feature type="region of interest" description="Disordered" evidence="10">
    <location>
        <begin position="57"/>
        <end position="146"/>
    </location>
</feature>
<evidence type="ECO:0000256" key="7">
    <source>
        <dbReference type="ARBA" id="ARBA00022927"/>
    </source>
</evidence>
<feature type="domain" description="TonB C-terminal" evidence="12">
    <location>
        <begin position="182"/>
        <end position="277"/>
    </location>
</feature>
<evidence type="ECO:0000313" key="14">
    <source>
        <dbReference type="Proteomes" id="UP000202440"/>
    </source>
</evidence>
<dbReference type="NCBIfam" id="TIGR01352">
    <property type="entry name" value="tonB_Cterm"/>
    <property type="match status" value="1"/>
</dbReference>
<keyword evidence="8 11" id="KW-1133">Transmembrane helix</keyword>
<dbReference type="PANTHER" id="PTHR33446:SF2">
    <property type="entry name" value="PROTEIN TONB"/>
    <property type="match status" value="1"/>
</dbReference>
<dbReference type="GO" id="GO:0098797">
    <property type="term" value="C:plasma membrane protein complex"/>
    <property type="evidence" value="ECO:0007669"/>
    <property type="project" value="TreeGrafter"/>
</dbReference>
<evidence type="ECO:0000256" key="9">
    <source>
        <dbReference type="ARBA" id="ARBA00023136"/>
    </source>
</evidence>
<evidence type="ECO:0000313" key="13">
    <source>
        <dbReference type="EMBL" id="ASP39460.1"/>
    </source>
</evidence>
<dbReference type="NCBIfam" id="TIGR02794">
    <property type="entry name" value="tolA_full"/>
    <property type="match status" value="1"/>
</dbReference>
<dbReference type="AlphaFoldDB" id="A0A222FL05"/>
<keyword evidence="14" id="KW-1185">Reference proteome</keyword>
<evidence type="ECO:0000256" key="3">
    <source>
        <dbReference type="ARBA" id="ARBA00022448"/>
    </source>
</evidence>
<dbReference type="InterPro" id="IPR014161">
    <property type="entry name" value="Tol-Pal_TolA"/>
</dbReference>
<evidence type="ECO:0000256" key="5">
    <source>
        <dbReference type="ARBA" id="ARBA00022519"/>
    </source>
</evidence>
<feature type="transmembrane region" description="Helical" evidence="11">
    <location>
        <begin position="12"/>
        <end position="30"/>
    </location>
</feature>
<keyword evidence="5" id="KW-0997">Cell inner membrane</keyword>
<dbReference type="SUPFAM" id="SSF74653">
    <property type="entry name" value="TolA/TonB C-terminal domain"/>
    <property type="match status" value="1"/>
</dbReference>
<evidence type="ECO:0000256" key="2">
    <source>
        <dbReference type="ARBA" id="ARBA00006555"/>
    </source>
</evidence>
<gene>
    <name evidence="13" type="primary">tolA</name>
    <name evidence="13" type="ORF">CHH28_12590</name>
</gene>
<keyword evidence="4" id="KW-1003">Cell membrane</keyword>
<accession>A0A222FL05</accession>
<protein>
    <submittedName>
        <fullName evidence="13">Protein TolA</fullName>
    </submittedName>
</protein>
<keyword evidence="7" id="KW-0653">Protein transport</keyword>
<dbReference type="KEGG" id="bsan:CHH28_12590"/>
<dbReference type="EMBL" id="CP022530">
    <property type="protein sequence ID" value="ASP39460.1"/>
    <property type="molecule type" value="Genomic_DNA"/>
</dbReference>
<comment type="similarity">
    <text evidence="2">Belongs to the TonB family.</text>
</comment>
<evidence type="ECO:0000256" key="11">
    <source>
        <dbReference type="SAM" id="Phobius"/>
    </source>
</evidence>
<dbReference type="GO" id="GO:0031992">
    <property type="term" value="F:energy transducer activity"/>
    <property type="evidence" value="ECO:0007669"/>
    <property type="project" value="TreeGrafter"/>
</dbReference>
<dbReference type="Proteomes" id="UP000202440">
    <property type="component" value="Chromosome"/>
</dbReference>
<evidence type="ECO:0000259" key="12">
    <source>
        <dbReference type="PROSITE" id="PS52015"/>
    </source>
</evidence>
<dbReference type="InterPro" id="IPR037682">
    <property type="entry name" value="TonB_C"/>
</dbReference>
<dbReference type="GO" id="GO:0015031">
    <property type="term" value="P:protein transport"/>
    <property type="evidence" value="ECO:0007669"/>
    <property type="project" value="UniProtKB-KW"/>
</dbReference>
<dbReference type="Pfam" id="PF13103">
    <property type="entry name" value="TonB_2"/>
    <property type="match status" value="1"/>
</dbReference>
<evidence type="ECO:0000256" key="10">
    <source>
        <dbReference type="SAM" id="MobiDB-lite"/>
    </source>
</evidence>
<keyword evidence="3" id="KW-0813">Transport</keyword>
<keyword evidence="9 11" id="KW-0472">Membrane</keyword>